<feature type="transmembrane region" description="Helical" evidence="2">
    <location>
        <begin position="39"/>
        <end position="62"/>
    </location>
</feature>
<keyword evidence="2" id="KW-1133">Transmembrane helix</keyword>
<feature type="region of interest" description="Disordered" evidence="1">
    <location>
        <begin position="394"/>
        <end position="415"/>
    </location>
</feature>
<organism evidence="3 4">
    <name type="scientific">Arthrobacter pityocampae</name>
    <dbReference type="NCBI Taxonomy" id="547334"/>
    <lineage>
        <taxon>Bacteria</taxon>
        <taxon>Bacillati</taxon>
        <taxon>Actinomycetota</taxon>
        <taxon>Actinomycetes</taxon>
        <taxon>Micrococcales</taxon>
        <taxon>Micrococcaceae</taxon>
        <taxon>Arthrobacter</taxon>
    </lineage>
</organism>
<dbReference type="AlphaFoldDB" id="A0A2S5IYA9"/>
<feature type="transmembrane region" description="Helical" evidence="2">
    <location>
        <begin position="369"/>
        <end position="389"/>
    </location>
</feature>
<feature type="transmembrane region" description="Helical" evidence="2">
    <location>
        <begin position="74"/>
        <end position="94"/>
    </location>
</feature>
<reference evidence="3 4" key="1">
    <citation type="journal article" date="2014" name="Int. J. Syst. Evol. Microbiol.">
        <title>Arthrobacter pityocampae sp. nov., isolated from Thaumetopoea pityocampa (Lep., Thaumetopoeidae).</title>
        <authorList>
            <person name="Ince I.A."/>
            <person name="Demirbag Z."/>
            <person name="Kati H."/>
        </authorList>
    </citation>
    <scope>NUCLEOTIDE SEQUENCE [LARGE SCALE GENOMIC DNA]</scope>
    <source>
        <strain evidence="3 4">Tp2</strain>
    </source>
</reference>
<keyword evidence="2" id="KW-0812">Transmembrane</keyword>
<feature type="transmembrane region" description="Helical" evidence="2">
    <location>
        <begin position="277"/>
        <end position="299"/>
    </location>
</feature>
<dbReference type="EMBL" id="PRKW01000003">
    <property type="protein sequence ID" value="PPB49582.1"/>
    <property type="molecule type" value="Genomic_DNA"/>
</dbReference>
<gene>
    <name evidence="3" type="ORF">C4K88_07800</name>
</gene>
<feature type="transmembrane region" description="Helical" evidence="2">
    <location>
        <begin position="157"/>
        <end position="180"/>
    </location>
</feature>
<name>A0A2S5IYA9_9MICC</name>
<feature type="transmembrane region" description="Helical" evidence="2">
    <location>
        <begin position="237"/>
        <end position="256"/>
    </location>
</feature>
<feature type="transmembrane region" description="Helical" evidence="2">
    <location>
        <begin position="343"/>
        <end position="363"/>
    </location>
</feature>
<feature type="transmembrane region" description="Helical" evidence="2">
    <location>
        <begin position="131"/>
        <end position="151"/>
    </location>
</feature>
<protein>
    <submittedName>
        <fullName evidence="3">Uncharacterized protein</fullName>
    </submittedName>
</protein>
<evidence type="ECO:0000313" key="4">
    <source>
        <dbReference type="Proteomes" id="UP000239297"/>
    </source>
</evidence>
<proteinExistence type="predicted"/>
<comment type="caution">
    <text evidence="3">The sequence shown here is derived from an EMBL/GenBank/DDBJ whole genome shotgun (WGS) entry which is preliminary data.</text>
</comment>
<keyword evidence="2" id="KW-0472">Membrane</keyword>
<evidence type="ECO:0000256" key="2">
    <source>
        <dbReference type="SAM" id="Phobius"/>
    </source>
</evidence>
<sequence>MLPAGLAGIAPCTQAAGSLLLILLASRTLDLAGLGRLSLLYGFFVLASGLVSGFVGDSLTVLDRGARPIRGALQAWFLILAGSVSVLMTVSSHLIGASGIAQALILGSAGFAFVSEEIVRRLLMIDLRFGRVVLVDLAMILGTGLALLAAAGDGLHLADYVLAILVGQVTGALAGVFLLPRSARYVVTMRGSALRQVAGFGVWRAAQQGLRPAVLAGVRFIVILFVGLAAAGELEVARVYAAPALLLVGGFSSFLFSSYARDPSKPLQELVRRADRAVVALAAFTLLGSVAALLLLPVVGPMVTGLMPDPTAVAGWLCLTLGIGASIPYGSLAAVRGRASTVFGVRLTESLLSLALAAGVVALTDSFVLAPMCAACGSLIGALVLRLVVLTRPPRASSPAPSSGTSQSRRSTSHV</sequence>
<evidence type="ECO:0000313" key="3">
    <source>
        <dbReference type="EMBL" id="PPB49582.1"/>
    </source>
</evidence>
<feature type="transmembrane region" description="Helical" evidence="2">
    <location>
        <begin position="311"/>
        <end position="331"/>
    </location>
</feature>
<dbReference type="Proteomes" id="UP000239297">
    <property type="component" value="Unassembled WGS sequence"/>
</dbReference>
<feature type="transmembrane region" description="Helical" evidence="2">
    <location>
        <begin position="213"/>
        <end position="231"/>
    </location>
</feature>
<accession>A0A2S5IYA9</accession>
<keyword evidence="4" id="KW-1185">Reference proteome</keyword>
<evidence type="ECO:0000256" key="1">
    <source>
        <dbReference type="SAM" id="MobiDB-lite"/>
    </source>
</evidence>